<proteinExistence type="predicted"/>
<dbReference type="EMBL" id="FUYQ01000001">
    <property type="protein sequence ID" value="SKB28145.1"/>
    <property type="molecule type" value="Genomic_DNA"/>
</dbReference>
<evidence type="ECO:0000313" key="4">
    <source>
        <dbReference type="Proteomes" id="UP000190852"/>
    </source>
</evidence>
<dbReference type="Gene3D" id="3.40.50.720">
    <property type="entry name" value="NAD(P)-binding Rossmann-like Domain"/>
    <property type="match status" value="1"/>
</dbReference>
<protein>
    <submittedName>
        <fullName evidence="3">Predicted oxidoreductase, contains short-chain dehydrogenase (SDR) and DUF2520 domains</fullName>
    </submittedName>
</protein>
<sequence>MKVVFIGSGNLATHLSLAMKGAGIEVVQVYSQTESHASLLANKLSCSYTTEPEFIVVDADVYIFSVKDSALLDLIHKIPQNKGLWLHTAGSVPMGVFEGYNDRYGVLYPLQTFSKNRDIDFSIVPVFIESNSAGDEAYLLSFAGKLTRQVISLSSEKRKHLHLAAVWACNFTNHMYLMASKILQEQSLSEAFLLPLIDETAAKVHQLSAREAQTGPAIRYDENIIEKHIELLSDPNMKELYRLISRNIHKESSNE</sequence>
<evidence type="ECO:0000259" key="2">
    <source>
        <dbReference type="Pfam" id="PF10728"/>
    </source>
</evidence>
<dbReference type="Gene3D" id="1.10.1040.20">
    <property type="entry name" value="ProC-like, C-terminal domain"/>
    <property type="match status" value="1"/>
</dbReference>
<dbReference type="InterPro" id="IPR028939">
    <property type="entry name" value="P5C_Rdtase_cat_N"/>
</dbReference>
<dbReference type="Proteomes" id="UP000190852">
    <property type="component" value="Unassembled WGS sequence"/>
</dbReference>
<dbReference type="InterPro" id="IPR018931">
    <property type="entry name" value="DUF2520"/>
</dbReference>
<evidence type="ECO:0000313" key="3">
    <source>
        <dbReference type="EMBL" id="SKB28145.1"/>
    </source>
</evidence>
<reference evidence="4" key="1">
    <citation type="submission" date="2017-02" db="EMBL/GenBank/DDBJ databases">
        <authorList>
            <person name="Varghese N."/>
            <person name="Submissions S."/>
        </authorList>
    </citation>
    <scope>NUCLEOTIDE SEQUENCE [LARGE SCALE GENOMIC DNA]</scope>
    <source>
        <strain evidence="4">DSM 24967</strain>
    </source>
</reference>
<name>A0A1T4ZZW6_9BACT</name>
<keyword evidence="4" id="KW-1185">Reference proteome</keyword>
<dbReference type="Pfam" id="PF10728">
    <property type="entry name" value="DUF2520"/>
    <property type="match status" value="1"/>
</dbReference>
<dbReference type="InterPro" id="IPR037108">
    <property type="entry name" value="TM1727-like_C_sf"/>
</dbReference>
<gene>
    <name evidence="3" type="ORF">SAMN05660349_00310</name>
</gene>
<dbReference type="Pfam" id="PF03807">
    <property type="entry name" value="F420_oxidored"/>
    <property type="match status" value="1"/>
</dbReference>
<dbReference type="SUPFAM" id="SSF48179">
    <property type="entry name" value="6-phosphogluconate dehydrogenase C-terminal domain-like"/>
    <property type="match status" value="1"/>
</dbReference>
<dbReference type="AlphaFoldDB" id="A0A1T4ZZW6"/>
<dbReference type="InterPro" id="IPR008927">
    <property type="entry name" value="6-PGluconate_DH-like_C_sf"/>
</dbReference>
<feature type="domain" description="DUF2520" evidence="2">
    <location>
        <begin position="124"/>
        <end position="248"/>
    </location>
</feature>
<feature type="domain" description="Pyrroline-5-carboxylate reductase catalytic N-terminal" evidence="1">
    <location>
        <begin position="2"/>
        <end position="81"/>
    </location>
</feature>
<dbReference type="RefSeq" id="WP_079682042.1">
    <property type="nucleotide sequence ID" value="NZ_FUYQ01000001.1"/>
</dbReference>
<dbReference type="PANTHER" id="PTHR40459:SF1">
    <property type="entry name" value="CONSERVED HYPOTHETICAL ALANINE AND LEUCINE RICH PROTEIN"/>
    <property type="match status" value="1"/>
</dbReference>
<accession>A0A1T4ZZW6</accession>
<evidence type="ECO:0000259" key="1">
    <source>
        <dbReference type="Pfam" id="PF03807"/>
    </source>
</evidence>
<organism evidence="3 4">
    <name type="scientific">Parabacteroides chartae</name>
    <dbReference type="NCBI Taxonomy" id="1037355"/>
    <lineage>
        <taxon>Bacteria</taxon>
        <taxon>Pseudomonadati</taxon>
        <taxon>Bacteroidota</taxon>
        <taxon>Bacteroidia</taxon>
        <taxon>Bacteroidales</taxon>
        <taxon>Tannerellaceae</taxon>
        <taxon>Parabacteroides</taxon>
    </lineage>
</organism>
<dbReference type="PANTHER" id="PTHR40459">
    <property type="entry name" value="CONSERVED HYPOTHETICAL ALANINE AND LEUCINE RICH PROTEIN"/>
    <property type="match status" value="1"/>
</dbReference>
<dbReference type="SUPFAM" id="SSF51735">
    <property type="entry name" value="NAD(P)-binding Rossmann-fold domains"/>
    <property type="match status" value="1"/>
</dbReference>
<dbReference type="InterPro" id="IPR036291">
    <property type="entry name" value="NAD(P)-bd_dom_sf"/>
</dbReference>